<dbReference type="InterPro" id="IPR036279">
    <property type="entry name" value="5-3_exonuclease_C_sf"/>
</dbReference>
<dbReference type="AlphaFoldDB" id="A0A6A6S3M7"/>
<feature type="compositionally biased region" description="Basic and acidic residues" evidence="3">
    <location>
        <begin position="782"/>
        <end position="794"/>
    </location>
</feature>
<feature type="compositionally biased region" description="Pro residues" evidence="3">
    <location>
        <begin position="845"/>
        <end position="863"/>
    </location>
</feature>
<dbReference type="Pfam" id="PF00752">
    <property type="entry name" value="XPG_N"/>
    <property type="match status" value="1"/>
</dbReference>
<sequence>MGIHGIYKEIGPGQRVALSKLAVAKFEETARPLRIAIDTSIWLFQIQASKGGSNPALRTFYYRLLRLIALSIHPVFVFDGPNKPPFKRNKRTGPNVASIPEFLAKQLLKQFGFPIHLAPGEAEAECALLQREGIVDAVLSEDVDTLMFGSSLTIRNWSPEQKTGKTPTHVNVYDAVETKNGPSGLDREGMVLIALMSGGDYVPEGVPGIGIKTACEAARAGFGHDLCKIAKKDKTAMREWRERLLHELKTNESKLFSRKKPSVKFPDDFPRTDILGYYTHPAISSQAGLDKLKRSITWDQDLDFAGLRDFACDAFDWVNLEGAKHFIRSLAPSLLVRHLRMRGEQTARFSSEDVHAIEEDEALLVKAIHGKRQHAITDCTTELRVSFIPIGLVKIDLSTEEPDEDINSGPPGSDDDAEELEIDDDEGPKKRGPTKFDPEKPARVWVMETYAKVGVPLQVQDWEAKLQSKEKPKAKRAASANTASKPAPKPRGTRRTKTASDAPQVTIERFAKVTKPGAKLSRSLAKAQTSDPHVPNVPTKPTTQTTKSYINLLSPSPAKPTSTITQPPREKSLSLALPDLPPSVTKRRKRGPIQRSHTLPIESPSHRPDTPPLDTIECLDLVDTSIPPSPSPSQLPTKKPRTRVTRPVSTVRPTTSPEKTRQTTLDTWRSPTKSRKNAAPEPILAPPPFRISRDDEVEALDLTFSPPVERTRGEKPVTLAPRNPRRTIADIFSAATTTTTTTTTSRPRPPLVSISSNASQISTISSSPSMTPTSHSSQSANRETKTKPREKENSNADTQPCIREPARTRTHTSPHLCETEPLSLADEEEGIDCLDLTDLTSSPALPRPPPTRSQHPSEPPLNPPLSHSRRTKSLEPEPEIEIDSLDLTHLSSPSFTPPPSRAHIIPTFPASPCRQSPKIATSMNTEAASKSPAAAWKSRAKKKRAIVIRRSLAGAWTYVDADMESPAKGDGGKGLGVKMGWERMSERERRRWRESEIEILDMT</sequence>
<feature type="region of interest" description="Disordered" evidence="3">
    <location>
        <begin position="399"/>
        <end position="438"/>
    </location>
</feature>
<feature type="domain" description="XPG N-terminal" evidence="5">
    <location>
        <begin position="1"/>
        <end position="98"/>
    </location>
</feature>
<dbReference type="GO" id="GO:0017108">
    <property type="term" value="F:5'-flap endonuclease activity"/>
    <property type="evidence" value="ECO:0007669"/>
    <property type="project" value="TreeGrafter"/>
</dbReference>
<dbReference type="InterPro" id="IPR029060">
    <property type="entry name" value="PIN-like_dom_sf"/>
</dbReference>
<gene>
    <name evidence="6" type="ORF">P280DRAFT_497337</name>
</gene>
<evidence type="ECO:0000259" key="4">
    <source>
        <dbReference type="SMART" id="SM00484"/>
    </source>
</evidence>
<dbReference type="Gene3D" id="1.10.150.20">
    <property type="entry name" value="5' to 3' exonuclease, C-terminal subdomain"/>
    <property type="match status" value="1"/>
</dbReference>
<dbReference type="Pfam" id="PF00867">
    <property type="entry name" value="XPG_I"/>
    <property type="match status" value="1"/>
</dbReference>
<evidence type="ECO:0000313" key="6">
    <source>
        <dbReference type="EMBL" id="KAF2642506.1"/>
    </source>
</evidence>
<feature type="compositionally biased region" description="Polar residues" evidence="3">
    <location>
        <begin position="662"/>
        <end position="671"/>
    </location>
</feature>
<dbReference type="SUPFAM" id="SSF47807">
    <property type="entry name" value="5' to 3' exonuclease, C-terminal subdomain"/>
    <property type="match status" value="1"/>
</dbReference>
<keyword evidence="2" id="KW-0378">Hydrolase</keyword>
<dbReference type="InterPro" id="IPR006085">
    <property type="entry name" value="XPG_DNA_repair_N"/>
</dbReference>
<evidence type="ECO:0000259" key="5">
    <source>
        <dbReference type="SMART" id="SM00485"/>
    </source>
</evidence>
<name>A0A6A6S3M7_9PLEO</name>
<evidence type="ECO:0000256" key="3">
    <source>
        <dbReference type="SAM" id="MobiDB-lite"/>
    </source>
</evidence>
<dbReference type="Gene3D" id="3.40.50.1010">
    <property type="entry name" value="5'-nuclease"/>
    <property type="match status" value="2"/>
</dbReference>
<evidence type="ECO:0000256" key="2">
    <source>
        <dbReference type="ARBA" id="ARBA00022801"/>
    </source>
</evidence>
<feature type="region of interest" description="Disordered" evidence="3">
    <location>
        <begin position="466"/>
        <end position="824"/>
    </location>
</feature>
<dbReference type="GO" id="GO:0008821">
    <property type="term" value="F:crossover junction DNA endonuclease activity"/>
    <property type="evidence" value="ECO:0007669"/>
    <property type="project" value="InterPro"/>
</dbReference>
<keyword evidence="7" id="KW-1185">Reference proteome</keyword>
<dbReference type="SMART" id="SM00484">
    <property type="entry name" value="XPGI"/>
    <property type="match status" value="1"/>
</dbReference>
<dbReference type="CDD" id="cd09870">
    <property type="entry name" value="PIN_YEN1"/>
    <property type="match status" value="1"/>
</dbReference>
<accession>A0A6A6S3M7</accession>
<feature type="domain" description="XPG-I" evidence="4">
    <location>
        <begin position="109"/>
        <end position="181"/>
    </location>
</feature>
<keyword evidence="1" id="KW-0540">Nuclease</keyword>
<organism evidence="6 7">
    <name type="scientific">Massarina eburnea CBS 473.64</name>
    <dbReference type="NCBI Taxonomy" id="1395130"/>
    <lineage>
        <taxon>Eukaryota</taxon>
        <taxon>Fungi</taxon>
        <taxon>Dikarya</taxon>
        <taxon>Ascomycota</taxon>
        <taxon>Pezizomycotina</taxon>
        <taxon>Dothideomycetes</taxon>
        <taxon>Pleosporomycetidae</taxon>
        <taxon>Pleosporales</taxon>
        <taxon>Massarineae</taxon>
        <taxon>Massarinaceae</taxon>
        <taxon>Massarina</taxon>
    </lineage>
</organism>
<dbReference type="PANTHER" id="PTHR11081:SF75">
    <property type="entry name" value="ENDONUCLEASE, PUTATIVE (AFU_ORTHOLOGUE AFUA_3G13260)-RELATED"/>
    <property type="match status" value="1"/>
</dbReference>
<dbReference type="EMBL" id="MU006781">
    <property type="protein sequence ID" value="KAF2642506.1"/>
    <property type="molecule type" value="Genomic_DNA"/>
</dbReference>
<reference evidence="6" key="1">
    <citation type="journal article" date="2020" name="Stud. Mycol.">
        <title>101 Dothideomycetes genomes: a test case for predicting lifestyles and emergence of pathogens.</title>
        <authorList>
            <person name="Haridas S."/>
            <person name="Albert R."/>
            <person name="Binder M."/>
            <person name="Bloem J."/>
            <person name="Labutti K."/>
            <person name="Salamov A."/>
            <person name="Andreopoulos B."/>
            <person name="Baker S."/>
            <person name="Barry K."/>
            <person name="Bills G."/>
            <person name="Bluhm B."/>
            <person name="Cannon C."/>
            <person name="Castanera R."/>
            <person name="Culley D."/>
            <person name="Daum C."/>
            <person name="Ezra D."/>
            <person name="Gonzalez J."/>
            <person name="Henrissat B."/>
            <person name="Kuo A."/>
            <person name="Liang C."/>
            <person name="Lipzen A."/>
            <person name="Lutzoni F."/>
            <person name="Magnuson J."/>
            <person name="Mondo S."/>
            <person name="Nolan M."/>
            <person name="Ohm R."/>
            <person name="Pangilinan J."/>
            <person name="Park H.-J."/>
            <person name="Ramirez L."/>
            <person name="Alfaro M."/>
            <person name="Sun H."/>
            <person name="Tritt A."/>
            <person name="Yoshinaga Y."/>
            <person name="Zwiers L.-H."/>
            <person name="Turgeon B."/>
            <person name="Goodwin S."/>
            <person name="Spatafora J."/>
            <person name="Crous P."/>
            <person name="Grigoriev I."/>
        </authorList>
    </citation>
    <scope>NUCLEOTIDE SEQUENCE</scope>
    <source>
        <strain evidence="6">CBS 473.64</strain>
    </source>
</reference>
<dbReference type="PRINTS" id="PR00853">
    <property type="entry name" value="XPGRADSUPER"/>
</dbReference>
<feature type="compositionally biased region" description="Low complexity" evidence="3">
    <location>
        <begin position="645"/>
        <end position="657"/>
    </location>
</feature>
<evidence type="ECO:0000256" key="1">
    <source>
        <dbReference type="ARBA" id="ARBA00022722"/>
    </source>
</evidence>
<dbReference type="SUPFAM" id="SSF88723">
    <property type="entry name" value="PIN domain-like"/>
    <property type="match status" value="1"/>
</dbReference>
<dbReference type="CDD" id="cd09906">
    <property type="entry name" value="H3TH_YEN1"/>
    <property type="match status" value="1"/>
</dbReference>
<dbReference type="InterPro" id="IPR041177">
    <property type="entry name" value="GEN1_C"/>
</dbReference>
<evidence type="ECO:0008006" key="8">
    <source>
        <dbReference type="Google" id="ProtNLM"/>
    </source>
</evidence>
<dbReference type="InterPro" id="IPR037316">
    <property type="entry name" value="Yen1_H3TH"/>
</dbReference>
<feature type="compositionally biased region" description="Acidic residues" evidence="3">
    <location>
        <begin position="413"/>
        <end position="426"/>
    </location>
</feature>
<evidence type="ECO:0000313" key="7">
    <source>
        <dbReference type="Proteomes" id="UP000799753"/>
    </source>
</evidence>
<dbReference type="InterPro" id="IPR006084">
    <property type="entry name" value="XPG/Rad2"/>
</dbReference>
<dbReference type="InterPro" id="IPR006086">
    <property type="entry name" value="XPG-I_dom"/>
</dbReference>
<feature type="compositionally biased region" description="Low complexity" evidence="3">
    <location>
        <begin position="753"/>
        <end position="780"/>
    </location>
</feature>
<dbReference type="FunFam" id="3.40.50.1010:FF:000037">
    <property type="entry name" value="Rad2-like endonuclease, putative (AFU_orthologue AFUA_3G13260)"/>
    <property type="match status" value="1"/>
</dbReference>
<proteinExistence type="predicted"/>
<feature type="region of interest" description="Disordered" evidence="3">
    <location>
        <begin position="838"/>
        <end position="876"/>
    </location>
</feature>
<dbReference type="PANTHER" id="PTHR11081">
    <property type="entry name" value="FLAP ENDONUCLEASE FAMILY MEMBER"/>
    <property type="match status" value="1"/>
</dbReference>
<dbReference type="FunFam" id="3.40.50.1010:FF:000051">
    <property type="entry name" value="Rad2-like endonuclease, putative (AFU_orthologue AFUA_3G13260)"/>
    <property type="match status" value="1"/>
</dbReference>
<dbReference type="Pfam" id="PF18380">
    <property type="entry name" value="GEN1_C"/>
    <property type="match status" value="1"/>
</dbReference>
<dbReference type="SMART" id="SM00485">
    <property type="entry name" value="XPGN"/>
    <property type="match status" value="1"/>
</dbReference>
<dbReference type="Proteomes" id="UP000799753">
    <property type="component" value="Unassembled WGS sequence"/>
</dbReference>
<dbReference type="GO" id="GO:0006281">
    <property type="term" value="P:DNA repair"/>
    <property type="evidence" value="ECO:0007669"/>
    <property type="project" value="UniProtKB-ARBA"/>
</dbReference>
<dbReference type="OrthoDB" id="2959108at2759"/>
<feature type="compositionally biased region" description="Polar residues" evidence="3">
    <location>
        <begin position="539"/>
        <end position="566"/>
    </location>
</feature>
<protein>
    <recommendedName>
        <fullName evidence="8">Flap structure-specific endonuclease</fullName>
    </recommendedName>
</protein>